<protein>
    <recommendedName>
        <fullName evidence="6">THAP-type domain-containing protein</fullName>
    </recommendedName>
</protein>
<accession>A0A834XPT6</accession>
<evidence type="ECO:0000256" key="1">
    <source>
        <dbReference type="ARBA" id="ARBA00022723"/>
    </source>
</evidence>
<evidence type="ECO:0000256" key="2">
    <source>
        <dbReference type="ARBA" id="ARBA00022771"/>
    </source>
</evidence>
<dbReference type="InterPro" id="IPR026516">
    <property type="entry name" value="THAP1/10"/>
</dbReference>
<dbReference type="PROSITE" id="PS50950">
    <property type="entry name" value="ZF_THAP"/>
    <property type="match status" value="1"/>
</dbReference>
<keyword evidence="4 5" id="KW-0238">DNA-binding</keyword>
<keyword evidence="1" id="KW-0479">Metal-binding</keyword>
<dbReference type="Proteomes" id="UP000639338">
    <property type="component" value="Unassembled WGS sequence"/>
</dbReference>
<dbReference type="GO" id="GO:0008270">
    <property type="term" value="F:zinc ion binding"/>
    <property type="evidence" value="ECO:0007669"/>
    <property type="project" value="UniProtKB-KW"/>
</dbReference>
<dbReference type="InterPro" id="IPR038441">
    <property type="entry name" value="THAP_Znf_sf"/>
</dbReference>
<organism evidence="7 8">
    <name type="scientific">Aphidius gifuensis</name>
    <name type="common">Parasitoid wasp</name>
    <dbReference type="NCBI Taxonomy" id="684658"/>
    <lineage>
        <taxon>Eukaryota</taxon>
        <taxon>Metazoa</taxon>
        <taxon>Ecdysozoa</taxon>
        <taxon>Arthropoda</taxon>
        <taxon>Hexapoda</taxon>
        <taxon>Insecta</taxon>
        <taxon>Pterygota</taxon>
        <taxon>Neoptera</taxon>
        <taxon>Endopterygota</taxon>
        <taxon>Hymenoptera</taxon>
        <taxon>Apocrita</taxon>
        <taxon>Ichneumonoidea</taxon>
        <taxon>Braconidae</taxon>
        <taxon>Aphidiinae</taxon>
        <taxon>Aphidius</taxon>
    </lineage>
</organism>
<dbReference type="OrthoDB" id="7610085at2759"/>
<feature type="domain" description="THAP-type" evidence="6">
    <location>
        <begin position="1"/>
        <end position="77"/>
    </location>
</feature>
<sequence length="199" mass="22459">MKCFLCKSTKSESISLHKFPKKSNLREKWEIACGCEEINVNNLFICSQHFTPMQKRVSRGTGKAVTYIDQKAIPSIGVPHPPEEIFLNESVLQNNFVNNESSAGCSKTNSLTTDISEEQIVIDCNTEDNVEVFIDNQESFPSNSSQDTSNKYEESLTEIDQEIIQAGRENDVPQHHDKILLDTLNNNTDINIISKLLYS</sequence>
<keyword evidence="3" id="KW-0862">Zinc</keyword>
<evidence type="ECO:0000259" key="6">
    <source>
        <dbReference type="PROSITE" id="PS50950"/>
    </source>
</evidence>
<dbReference type="InterPro" id="IPR006612">
    <property type="entry name" value="THAP_Znf"/>
</dbReference>
<evidence type="ECO:0000313" key="7">
    <source>
        <dbReference type="EMBL" id="KAF7990492.1"/>
    </source>
</evidence>
<dbReference type="SMART" id="SM00980">
    <property type="entry name" value="THAP"/>
    <property type="match status" value="1"/>
</dbReference>
<dbReference type="GO" id="GO:0043565">
    <property type="term" value="F:sequence-specific DNA binding"/>
    <property type="evidence" value="ECO:0007669"/>
    <property type="project" value="InterPro"/>
</dbReference>
<dbReference type="PANTHER" id="PTHR46600">
    <property type="entry name" value="THAP DOMAIN-CONTAINING"/>
    <property type="match status" value="1"/>
</dbReference>
<evidence type="ECO:0000313" key="8">
    <source>
        <dbReference type="Proteomes" id="UP000639338"/>
    </source>
</evidence>
<evidence type="ECO:0000256" key="5">
    <source>
        <dbReference type="PROSITE-ProRule" id="PRU00309"/>
    </source>
</evidence>
<dbReference type="AlphaFoldDB" id="A0A834XPT6"/>
<proteinExistence type="predicted"/>
<keyword evidence="2 5" id="KW-0863">Zinc-finger</keyword>
<dbReference type="SUPFAM" id="SSF57716">
    <property type="entry name" value="Glucocorticoid receptor-like (DNA-binding domain)"/>
    <property type="match status" value="1"/>
</dbReference>
<keyword evidence="8" id="KW-1185">Reference proteome</keyword>
<evidence type="ECO:0000256" key="3">
    <source>
        <dbReference type="ARBA" id="ARBA00022833"/>
    </source>
</evidence>
<name>A0A834XPT6_APHGI</name>
<reference evidence="7 8" key="1">
    <citation type="submission" date="2020-08" db="EMBL/GenBank/DDBJ databases">
        <title>Aphidius gifuensis genome sequencing and assembly.</title>
        <authorList>
            <person name="Du Z."/>
        </authorList>
    </citation>
    <scope>NUCLEOTIDE SEQUENCE [LARGE SCALE GENOMIC DNA]</scope>
    <source>
        <strain evidence="7">YNYX2018</strain>
        <tissue evidence="7">Adults</tissue>
    </source>
</reference>
<comment type="caution">
    <text evidence="7">The sequence shown here is derived from an EMBL/GenBank/DDBJ whole genome shotgun (WGS) entry which is preliminary data.</text>
</comment>
<evidence type="ECO:0000256" key="4">
    <source>
        <dbReference type="ARBA" id="ARBA00023125"/>
    </source>
</evidence>
<dbReference type="SMART" id="SM00692">
    <property type="entry name" value="DM3"/>
    <property type="match status" value="1"/>
</dbReference>
<gene>
    <name evidence="7" type="ORF">HCN44_000297</name>
</gene>
<dbReference type="PANTHER" id="PTHR46600:SF11">
    <property type="entry name" value="THAP DOMAIN-CONTAINING PROTEIN 10"/>
    <property type="match status" value="1"/>
</dbReference>
<dbReference type="Gene3D" id="6.20.210.20">
    <property type="entry name" value="THAP domain"/>
    <property type="match status" value="1"/>
</dbReference>
<dbReference type="Pfam" id="PF05485">
    <property type="entry name" value="THAP"/>
    <property type="match status" value="1"/>
</dbReference>
<dbReference type="EMBL" id="JACMRX010000004">
    <property type="protein sequence ID" value="KAF7990492.1"/>
    <property type="molecule type" value="Genomic_DNA"/>
</dbReference>